<dbReference type="RefSeq" id="WP_039260115.1">
    <property type="nucleotide sequence ID" value="NZ_JDRY01000169.1"/>
</dbReference>
<dbReference type="Proteomes" id="UP000030014">
    <property type="component" value="Unassembled WGS sequence"/>
</dbReference>
<organism evidence="1 2">
    <name type="scientific">Clostridium botulinum C/D str. DC5</name>
    <dbReference type="NCBI Taxonomy" id="1443128"/>
    <lineage>
        <taxon>Bacteria</taxon>
        <taxon>Bacillati</taxon>
        <taxon>Bacillota</taxon>
        <taxon>Clostridia</taxon>
        <taxon>Eubacteriales</taxon>
        <taxon>Clostridiaceae</taxon>
        <taxon>Clostridium</taxon>
    </lineage>
</organism>
<name>A0A0A0HYF2_CLOBO</name>
<dbReference type="EMBL" id="JDRY01000169">
    <property type="protein sequence ID" value="KGM93453.1"/>
    <property type="molecule type" value="Genomic_DNA"/>
</dbReference>
<reference evidence="1 2" key="1">
    <citation type="submission" date="2014-01" db="EMBL/GenBank/DDBJ databases">
        <title>Plasmidome dynamics in the species complex Clostridium novyi sensu lato converts strains of independent lineages into distinctly different pathogens.</title>
        <authorList>
            <person name="Skarin H."/>
            <person name="Segerman B."/>
        </authorList>
    </citation>
    <scope>NUCLEOTIDE SEQUENCE [LARGE SCALE GENOMIC DNA]</scope>
    <source>
        <strain evidence="1 2">DC5</strain>
    </source>
</reference>
<protein>
    <submittedName>
        <fullName evidence="1">Uncharacterized protein</fullName>
    </submittedName>
</protein>
<accession>A0A0A0HYF2</accession>
<dbReference type="AlphaFoldDB" id="A0A0A0HYF2"/>
<sequence length="136" mass="16013">MRFASTFSIVTDYKIRENTIKSWVSKISNYIYNDDELTKRTSKWIKELYPDINEMQIALRFNEILKQAFENSIKIVLIIDELTNEQKDTIKNIIGAFKLNNNSKNNSIEFASYVVRLEQKVNIVDDNAQYALSYQE</sequence>
<comment type="caution">
    <text evidence="1">The sequence shown here is derived from an EMBL/GenBank/DDBJ whole genome shotgun (WGS) entry which is preliminary data.</text>
</comment>
<proteinExistence type="predicted"/>
<gene>
    <name evidence="1" type="ORF">Z955_15020</name>
</gene>
<evidence type="ECO:0000313" key="2">
    <source>
        <dbReference type="Proteomes" id="UP000030014"/>
    </source>
</evidence>
<evidence type="ECO:0000313" key="1">
    <source>
        <dbReference type="EMBL" id="KGM93453.1"/>
    </source>
</evidence>